<dbReference type="Proteomes" id="UP000294593">
    <property type="component" value="Unassembled WGS sequence"/>
</dbReference>
<keyword evidence="3" id="KW-1185">Reference proteome</keyword>
<proteinExistence type="predicted"/>
<sequence length="35" mass="3650">MAKSEKPSGNLIGAAVGHHRGLKGRLDAAHGPYPR</sequence>
<dbReference type="EMBL" id="SNXW01000004">
    <property type="protein sequence ID" value="TDP83785.1"/>
    <property type="molecule type" value="Genomic_DNA"/>
</dbReference>
<feature type="region of interest" description="Disordered" evidence="1">
    <location>
        <begin position="1"/>
        <end position="35"/>
    </location>
</feature>
<comment type="caution">
    <text evidence="2">The sequence shown here is derived from an EMBL/GenBank/DDBJ whole genome shotgun (WGS) entry which is preliminary data.</text>
</comment>
<evidence type="ECO:0000313" key="2">
    <source>
        <dbReference type="EMBL" id="TDP83785.1"/>
    </source>
</evidence>
<accession>A0A4R6RCM9</accession>
<reference evidence="2 3" key="1">
    <citation type="submission" date="2019-03" db="EMBL/GenBank/DDBJ databases">
        <title>Genomic Encyclopedia of Type Strains, Phase IV (KMG-IV): sequencing the most valuable type-strain genomes for metagenomic binning, comparative biology and taxonomic classification.</title>
        <authorList>
            <person name="Goeker M."/>
        </authorList>
    </citation>
    <scope>NUCLEOTIDE SEQUENCE [LARGE SCALE GENOMIC DNA]</scope>
    <source>
        <strain evidence="2 3">DSM 11901</strain>
    </source>
</reference>
<dbReference type="AlphaFoldDB" id="A0A4R6RCM9"/>
<protein>
    <submittedName>
        <fullName evidence="2">Uncharacterized protein</fullName>
    </submittedName>
</protein>
<evidence type="ECO:0000313" key="3">
    <source>
        <dbReference type="Proteomes" id="UP000294593"/>
    </source>
</evidence>
<evidence type="ECO:0000256" key="1">
    <source>
        <dbReference type="SAM" id="MobiDB-lite"/>
    </source>
</evidence>
<gene>
    <name evidence="2" type="ORF">EV672_104166</name>
</gene>
<organism evidence="2 3">
    <name type="scientific">Aquabacterium commune</name>
    <dbReference type="NCBI Taxonomy" id="70586"/>
    <lineage>
        <taxon>Bacteria</taxon>
        <taxon>Pseudomonadati</taxon>
        <taxon>Pseudomonadota</taxon>
        <taxon>Betaproteobacteria</taxon>
        <taxon>Burkholderiales</taxon>
        <taxon>Aquabacterium</taxon>
    </lineage>
</organism>
<name>A0A4R6RCM9_9BURK</name>